<evidence type="ECO:0000313" key="6">
    <source>
        <dbReference type="EMBL" id="PXX01673.1"/>
    </source>
</evidence>
<dbReference type="NCBIfam" id="TIGR03619">
    <property type="entry name" value="F420_Rv2161c"/>
    <property type="match status" value="1"/>
</dbReference>
<dbReference type="GO" id="GO:0046306">
    <property type="term" value="P:alkanesulfonate catabolic process"/>
    <property type="evidence" value="ECO:0007669"/>
    <property type="project" value="TreeGrafter"/>
</dbReference>
<dbReference type="Gene3D" id="3.20.20.30">
    <property type="entry name" value="Luciferase-like domain"/>
    <property type="match status" value="1"/>
</dbReference>
<keyword evidence="4" id="KW-0503">Monooxygenase</keyword>
<dbReference type="AlphaFoldDB" id="A0A318H8H3"/>
<sequence length="297" mass="31340">MTRPQLMMCLPFEAGADPLAWSEGAPLGSWASAVEDAGFDAVAVTDHPFPTSEWLPTGHHALDPFVALTAMATATTRVRLVTDVLVAGYRNPYLLAKSVASLDVISGGRLCVGIGAGYQRGEFAALGARFEGRGQLFDAALDAIYRTLDGQEVIDEEGPFPAPGNICRPIPVQSPRPPFWIGGNSTAAMRRAAARADGWMPFPQPRSRVSISLSPALGSLDALAQRIVEAQNLRATTGLPPLTICSAVFGRVADDELADTLEACGNAGVTWVRLRAPGTTMAASIQRLHELAAALGH</sequence>
<evidence type="ECO:0000256" key="3">
    <source>
        <dbReference type="ARBA" id="ARBA00023002"/>
    </source>
</evidence>
<reference evidence="7" key="1">
    <citation type="submission" date="2018-05" db="EMBL/GenBank/DDBJ databases">
        <authorList>
            <person name="Deangelis K."/>
            <person name="Huntemann M."/>
            <person name="Clum A."/>
            <person name="Pillay M."/>
            <person name="Palaniappan K."/>
            <person name="Varghese N."/>
            <person name="Mikhailova N."/>
            <person name="Stamatis D."/>
            <person name="Reddy T."/>
            <person name="Daum C."/>
            <person name="Shapiro N."/>
            <person name="Ivanova N."/>
            <person name="Kyrpides N."/>
            <person name="Woyke T."/>
        </authorList>
    </citation>
    <scope>NUCLEOTIDE SEQUENCE [LARGE SCALE GENOMIC DNA]</scope>
    <source>
        <strain evidence="7">GAS496</strain>
    </source>
</reference>
<evidence type="ECO:0000256" key="2">
    <source>
        <dbReference type="ARBA" id="ARBA00022643"/>
    </source>
</evidence>
<dbReference type="PANTHER" id="PTHR42847">
    <property type="entry name" value="ALKANESULFONATE MONOOXYGENASE"/>
    <property type="match status" value="1"/>
</dbReference>
<protein>
    <submittedName>
        <fullName evidence="6">Putative F420-dependent oxidoreductase</fullName>
    </submittedName>
</protein>
<evidence type="ECO:0000259" key="5">
    <source>
        <dbReference type="Pfam" id="PF00296"/>
    </source>
</evidence>
<feature type="domain" description="Luciferase-like" evidence="5">
    <location>
        <begin position="7"/>
        <end position="209"/>
    </location>
</feature>
<keyword evidence="2" id="KW-0288">FMN</keyword>
<evidence type="ECO:0000256" key="1">
    <source>
        <dbReference type="ARBA" id="ARBA00022630"/>
    </source>
</evidence>
<dbReference type="InterPro" id="IPR036661">
    <property type="entry name" value="Luciferase-like_sf"/>
</dbReference>
<dbReference type="GO" id="GO:0008726">
    <property type="term" value="F:alkanesulfonate monooxygenase activity"/>
    <property type="evidence" value="ECO:0007669"/>
    <property type="project" value="TreeGrafter"/>
</dbReference>
<keyword evidence="7" id="KW-1185">Reference proteome</keyword>
<dbReference type="RefSeq" id="WP_110319403.1">
    <property type="nucleotide sequence ID" value="NZ_QJJU01000027.1"/>
</dbReference>
<dbReference type="SUPFAM" id="SSF51679">
    <property type="entry name" value="Bacterial luciferase-like"/>
    <property type="match status" value="1"/>
</dbReference>
<proteinExistence type="predicted"/>
<dbReference type="InterPro" id="IPR011251">
    <property type="entry name" value="Luciferase-like_dom"/>
</dbReference>
<dbReference type="OrthoDB" id="5172444at2"/>
<reference evidence="6 7" key="2">
    <citation type="submission" date="2018-06" db="EMBL/GenBank/DDBJ databases">
        <title>Sequencing of bacterial isolates from soil warming experiment in Harvard Forest, Massachusetts, USA.</title>
        <authorList>
            <person name="Deangelis K.PhD."/>
        </authorList>
    </citation>
    <scope>NUCLEOTIDE SEQUENCE [LARGE SCALE GENOMIC DNA]</scope>
    <source>
        <strain evidence="6 7">GAS496</strain>
    </source>
</reference>
<gene>
    <name evidence="6" type="ORF">C8E89_12767</name>
</gene>
<comment type="caution">
    <text evidence="6">The sequence shown here is derived from an EMBL/GenBank/DDBJ whole genome shotgun (WGS) entry which is preliminary data.</text>
</comment>
<dbReference type="InterPro" id="IPR019921">
    <property type="entry name" value="Lucif-like_OxRdtase_Rv2161c"/>
</dbReference>
<dbReference type="Pfam" id="PF00296">
    <property type="entry name" value="Bac_luciferase"/>
    <property type="match status" value="1"/>
</dbReference>
<name>A0A318H8H3_9MYCO</name>
<dbReference type="PANTHER" id="PTHR42847:SF4">
    <property type="entry name" value="ALKANESULFONATE MONOOXYGENASE-RELATED"/>
    <property type="match status" value="1"/>
</dbReference>
<dbReference type="InterPro" id="IPR050172">
    <property type="entry name" value="SsuD_RutA_monooxygenase"/>
</dbReference>
<keyword evidence="1" id="KW-0285">Flavoprotein</keyword>
<dbReference type="EMBL" id="QJJU01000027">
    <property type="protein sequence ID" value="PXX01673.1"/>
    <property type="molecule type" value="Genomic_DNA"/>
</dbReference>
<accession>A0A318H8H3</accession>
<organism evidence="6 7">
    <name type="scientific">Mycolicibacterium moriokaense</name>
    <dbReference type="NCBI Taxonomy" id="39691"/>
    <lineage>
        <taxon>Bacteria</taxon>
        <taxon>Bacillati</taxon>
        <taxon>Actinomycetota</taxon>
        <taxon>Actinomycetes</taxon>
        <taxon>Mycobacteriales</taxon>
        <taxon>Mycobacteriaceae</taxon>
        <taxon>Mycolicibacterium</taxon>
    </lineage>
</organism>
<evidence type="ECO:0000256" key="4">
    <source>
        <dbReference type="ARBA" id="ARBA00023033"/>
    </source>
</evidence>
<evidence type="ECO:0000313" key="7">
    <source>
        <dbReference type="Proteomes" id="UP000247781"/>
    </source>
</evidence>
<keyword evidence="3" id="KW-0560">Oxidoreductase</keyword>
<dbReference type="Proteomes" id="UP000247781">
    <property type="component" value="Unassembled WGS sequence"/>
</dbReference>